<reference evidence="3 4" key="1">
    <citation type="submission" date="2019-09" db="EMBL/GenBank/DDBJ databases">
        <authorList>
            <person name="Park J.-S."/>
            <person name="Choi H.-J."/>
        </authorList>
    </citation>
    <scope>NUCLEOTIDE SEQUENCE [LARGE SCALE GENOMIC DNA]</scope>
    <source>
        <strain evidence="3 4">176SS1-4</strain>
    </source>
</reference>
<feature type="compositionally biased region" description="Basic and acidic residues" evidence="1">
    <location>
        <begin position="96"/>
        <end position="118"/>
    </location>
</feature>
<evidence type="ECO:0000256" key="2">
    <source>
        <dbReference type="SAM" id="SignalP"/>
    </source>
</evidence>
<gene>
    <name evidence="3" type="ORF">F3S47_15525</name>
</gene>
<accession>A0A5J5GCR7</accession>
<keyword evidence="4" id="KW-1185">Reference proteome</keyword>
<sequence>MFRKMTAFALSGVLATTSLLPSVAAANELTTQNTQREWTQQDTIGAILFGLGALAVVNQLSKDDDDDDDDDDKKKREEARDDRDDRDVQVRPGRGHGRDHANRGHRDQRGRHEGRRFDPYAIPGRCLRNINLADGGSIRLFTRNCLREAGVRVQQLPDVCYRRVEGRQGHTRHGWVPRCLGRQGYYRVDY</sequence>
<evidence type="ECO:0000256" key="1">
    <source>
        <dbReference type="SAM" id="MobiDB-lite"/>
    </source>
</evidence>
<dbReference type="RefSeq" id="WP_150446218.1">
    <property type="nucleotide sequence ID" value="NZ_VYQE01000005.1"/>
</dbReference>
<dbReference type="EMBL" id="VYQE01000005">
    <property type="protein sequence ID" value="KAA9005966.1"/>
    <property type="molecule type" value="Genomic_DNA"/>
</dbReference>
<proteinExistence type="predicted"/>
<name>A0A5J5GCR7_9RHOB</name>
<keyword evidence="2" id="KW-0732">Signal</keyword>
<evidence type="ECO:0000313" key="3">
    <source>
        <dbReference type="EMBL" id="KAA9005966.1"/>
    </source>
</evidence>
<feature type="region of interest" description="Disordered" evidence="1">
    <location>
        <begin position="61"/>
        <end position="118"/>
    </location>
</feature>
<feature type="signal peptide" evidence="2">
    <location>
        <begin position="1"/>
        <end position="26"/>
    </location>
</feature>
<feature type="chain" id="PRO_5023888783" evidence="2">
    <location>
        <begin position="27"/>
        <end position="190"/>
    </location>
</feature>
<feature type="compositionally biased region" description="Basic and acidic residues" evidence="1">
    <location>
        <begin position="72"/>
        <end position="89"/>
    </location>
</feature>
<comment type="caution">
    <text evidence="3">The sequence shown here is derived from an EMBL/GenBank/DDBJ whole genome shotgun (WGS) entry which is preliminary data.</text>
</comment>
<dbReference type="Proteomes" id="UP000326554">
    <property type="component" value="Unassembled WGS sequence"/>
</dbReference>
<evidence type="ECO:0000313" key="4">
    <source>
        <dbReference type="Proteomes" id="UP000326554"/>
    </source>
</evidence>
<organism evidence="3 4">
    <name type="scientific">Histidinibacterium aquaticum</name>
    <dbReference type="NCBI Taxonomy" id="2613962"/>
    <lineage>
        <taxon>Bacteria</taxon>
        <taxon>Pseudomonadati</taxon>
        <taxon>Pseudomonadota</taxon>
        <taxon>Alphaproteobacteria</taxon>
        <taxon>Rhodobacterales</taxon>
        <taxon>Paracoccaceae</taxon>
        <taxon>Histidinibacterium</taxon>
    </lineage>
</organism>
<dbReference type="AlphaFoldDB" id="A0A5J5GCR7"/>
<protein>
    <submittedName>
        <fullName evidence="3">Uncharacterized protein</fullName>
    </submittedName>
</protein>